<keyword evidence="8" id="KW-1133">Transmembrane helix</keyword>
<organism evidence="12 13">
    <name type="scientific">Gossypium harknessii</name>
    <dbReference type="NCBI Taxonomy" id="34285"/>
    <lineage>
        <taxon>Eukaryota</taxon>
        <taxon>Viridiplantae</taxon>
        <taxon>Streptophyta</taxon>
        <taxon>Embryophyta</taxon>
        <taxon>Tracheophyta</taxon>
        <taxon>Spermatophyta</taxon>
        <taxon>Magnoliopsida</taxon>
        <taxon>eudicotyledons</taxon>
        <taxon>Gunneridae</taxon>
        <taxon>Pentapetalae</taxon>
        <taxon>rosids</taxon>
        <taxon>malvids</taxon>
        <taxon>Malvales</taxon>
        <taxon>Malvaceae</taxon>
        <taxon>Malvoideae</taxon>
        <taxon>Gossypium</taxon>
    </lineage>
</organism>
<dbReference type="AlphaFoldDB" id="A0A7J9GH20"/>
<evidence type="ECO:0000313" key="12">
    <source>
        <dbReference type="EMBL" id="MBA0796862.1"/>
    </source>
</evidence>
<keyword evidence="7" id="KW-0653">Protein transport</keyword>
<keyword evidence="4" id="KW-0812">Transmembrane</keyword>
<name>A0A7J9GH20_9ROSI</name>
<protein>
    <recommendedName>
        <fullName evidence="14">Endoplasmic reticulum transmembrane protein</fullName>
    </recommendedName>
</protein>
<evidence type="ECO:0000256" key="11">
    <source>
        <dbReference type="SAM" id="Coils"/>
    </source>
</evidence>
<evidence type="ECO:0000256" key="2">
    <source>
        <dbReference type="ARBA" id="ARBA00007956"/>
    </source>
</evidence>
<dbReference type="CDD" id="cd22249">
    <property type="entry name" value="UDM1_RNF168_RNF169-like"/>
    <property type="match status" value="1"/>
</dbReference>
<dbReference type="PANTHER" id="PTHR12701:SF13">
    <property type="entry name" value="ENDOPLASMIC RETICULUM TRANSMEMBRANE PROTEIN"/>
    <property type="match status" value="1"/>
</dbReference>
<keyword evidence="5" id="KW-0053">Apoptosis</keyword>
<dbReference type="InterPro" id="IPR008417">
    <property type="entry name" value="BAP29/BAP31"/>
</dbReference>
<keyword evidence="13" id="KW-1185">Reference proteome</keyword>
<dbReference type="GO" id="GO:0006888">
    <property type="term" value="P:endoplasmic reticulum to Golgi vesicle-mediated transport"/>
    <property type="evidence" value="ECO:0007669"/>
    <property type="project" value="TreeGrafter"/>
</dbReference>
<evidence type="ECO:0000256" key="3">
    <source>
        <dbReference type="ARBA" id="ARBA00022448"/>
    </source>
</evidence>
<evidence type="ECO:0000313" key="13">
    <source>
        <dbReference type="Proteomes" id="UP000593560"/>
    </source>
</evidence>
<dbReference type="EMBL" id="JABFAD010000004">
    <property type="protein sequence ID" value="MBA0796862.1"/>
    <property type="molecule type" value="Genomic_DNA"/>
</dbReference>
<keyword evidence="3" id="KW-0813">Transport</keyword>
<dbReference type="Proteomes" id="UP000593560">
    <property type="component" value="Unassembled WGS sequence"/>
</dbReference>
<comment type="caution">
    <text evidence="12">The sequence shown here is derived from an EMBL/GenBank/DDBJ whole genome shotgun (WGS) entry which is preliminary data.</text>
</comment>
<dbReference type="GO" id="GO:0005789">
    <property type="term" value="C:endoplasmic reticulum membrane"/>
    <property type="evidence" value="ECO:0007669"/>
    <property type="project" value="UniProtKB-SubCell"/>
</dbReference>
<feature type="coiled-coil region" evidence="11">
    <location>
        <begin position="141"/>
        <end position="217"/>
    </location>
</feature>
<dbReference type="GO" id="GO:0070973">
    <property type="term" value="P:protein localization to endoplasmic reticulum exit site"/>
    <property type="evidence" value="ECO:0007669"/>
    <property type="project" value="TreeGrafter"/>
</dbReference>
<evidence type="ECO:0000256" key="1">
    <source>
        <dbReference type="ARBA" id="ARBA00004477"/>
    </source>
</evidence>
<evidence type="ECO:0000256" key="7">
    <source>
        <dbReference type="ARBA" id="ARBA00022927"/>
    </source>
</evidence>
<dbReference type="OrthoDB" id="995761at2759"/>
<comment type="subcellular location">
    <subcellularLocation>
        <location evidence="1">Endoplasmic reticulum membrane</location>
        <topology evidence="1">Multi-pass membrane protein</topology>
    </subcellularLocation>
</comment>
<evidence type="ECO:0000256" key="6">
    <source>
        <dbReference type="ARBA" id="ARBA00022824"/>
    </source>
</evidence>
<sequence>MIQLLFLVLFAEGVMAFLLLVKIGPLRELVIKSLDQLKMGKGPATVKTIAGTMSAILLSSFMSILKIQNKGAKLGTMSPMDQVLWRTHLLEASLIGSNKDRTMLVFSSFLCNSHMLRMLQSERSNDAGASPFMTSWLRSSIGSSTEEVQRLHEERKQLKEKDDKASLEIKKLKEEISTLSQNLKKLKSESEAKDRKIETAEAHVASLQKQSADLLLEYDRDTIIPDGLIGLEDSLVSANGRFSPVYGRSGNFTMDGDGLLMIMQDCGNPIVLNPGRALRSSSAALEDDGNVVVTELNPDCSSRGILLTRNLVAASGAFSLAWGKNGCGIDQLIARRCREVFWTSGALNMNYQCFKNIVWLTSPFTASQNNYNFSYVSNENESYFSYSVLNGAMSSWHLKLEGRLSDTNKPAFLPGATCNMVPGCRLAKRFY</sequence>
<reference evidence="12 13" key="1">
    <citation type="journal article" date="2019" name="Genome Biol. Evol.">
        <title>Insights into the evolution of the New World diploid cottons (Gossypium, subgenus Houzingenia) based on genome sequencing.</title>
        <authorList>
            <person name="Grover C.E."/>
            <person name="Arick M.A. 2nd"/>
            <person name="Thrash A."/>
            <person name="Conover J.L."/>
            <person name="Sanders W.S."/>
            <person name="Peterson D.G."/>
            <person name="Frelichowski J.E."/>
            <person name="Scheffler J.A."/>
            <person name="Scheffler B.E."/>
            <person name="Wendel J.F."/>
        </authorList>
    </citation>
    <scope>NUCLEOTIDE SEQUENCE [LARGE SCALE GENOMIC DNA]</scope>
    <source>
        <strain evidence="12">0</strain>
        <tissue evidence="12">Leaf</tissue>
    </source>
</reference>
<evidence type="ECO:0008006" key="14">
    <source>
        <dbReference type="Google" id="ProtNLM"/>
    </source>
</evidence>
<gene>
    <name evidence="12" type="ORF">Gohar_007594</name>
</gene>
<evidence type="ECO:0000256" key="4">
    <source>
        <dbReference type="ARBA" id="ARBA00022692"/>
    </source>
</evidence>
<proteinExistence type="inferred from homology"/>
<evidence type="ECO:0000256" key="9">
    <source>
        <dbReference type="ARBA" id="ARBA00023054"/>
    </source>
</evidence>
<dbReference type="GO" id="GO:0006886">
    <property type="term" value="P:intracellular protein transport"/>
    <property type="evidence" value="ECO:0007669"/>
    <property type="project" value="InterPro"/>
</dbReference>
<accession>A0A7J9GH20</accession>
<evidence type="ECO:0000256" key="5">
    <source>
        <dbReference type="ARBA" id="ARBA00022703"/>
    </source>
</evidence>
<keyword evidence="10" id="KW-0472">Membrane</keyword>
<evidence type="ECO:0000256" key="8">
    <source>
        <dbReference type="ARBA" id="ARBA00022989"/>
    </source>
</evidence>
<dbReference type="FunFam" id="1.20.5.110:FF:000011">
    <property type="entry name" value="B-cell receptor-associated protein 29"/>
    <property type="match status" value="1"/>
</dbReference>
<evidence type="ECO:0000256" key="10">
    <source>
        <dbReference type="ARBA" id="ARBA00023136"/>
    </source>
</evidence>
<dbReference type="PANTHER" id="PTHR12701">
    <property type="entry name" value="BCR-ASSOCIATED PROTEIN, BAP"/>
    <property type="match status" value="1"/>
</dbReference>
<keyword evidence="6" id="KW-0256">Endoplasmic reticulum</keyword>
<dbReference type="Gene3D" id="1.20.5.340">
    <property type="match status" value="1"/>
</dbReference>
<comment type="similarity">
    <text evidence="2">Belongs to the BCAP29/BCAP31 family.</text>
</comment>
<keyword evidence="9 11" id="KW-0175">Coiled coil</keyword>